<dbReference type="PANTHER" id="PTHR43132">
    <property type="entry name" value="ARSENICAL RESISTANCE OPERON REPRESSOR ARSR-RELATED"/>
    <property type="match status" value="1"/>
</dbReference>
<evidence type="ECO:0000256" key="1">
    <source>
        <dbReference type="ARBA" id="ARBA00023015"/>
    </source>
</evidence>
<name>A0ABS0GZP7_9ACTN</name>
<dbReference type="Gene3D" id="1.10.10.10">
    <property type="entry name" value="Winged helix-like DNA-binding domain superfamily/Winged helix DNA-binding domain"/>
    <property type="match status" value="1"/>
</dbReference>
<dbReference type="PROSITE" id="PS50987">
    <property type="entry name" value="HTH_ARSR_2"/>
    <property type="match status" value="1"/>
</dbReference>
<dbReference type="InterPro" id="IPR036388">
    <property type="entry name" value="WH-like_DNA-bd_sf"/>
</dbReference>
<dbReference type="Proteomes" id="UP000638560">
    <property type="component" value="Unassembled WGS sequence"/>
</dbReference>
<keyword evidence="3" id="KW-0804">Transcription</keyword>
<proteinExistence type="predicted"/>
<evidence type="ECO:0000256" key="3">
    <source>
        <dbReference type="ARBA" id="ARBA00023163"/>
    </source>
</evidence>
<evidence type="ECO:0000259" key="4">
    <source>
        <dbReference type="PROSITE" id="PS50987"/>
    </source>
</evidence>
<protein>
    <submittedName>
        <fullName evidence="5">Helix-turn-helix transcriptional regulator</fullName>
    </submittedName>
</protein>
<evidence type="ECO:0000256" key="2">
    <source>
        <dbReference type="ARBA" id="ARBA00023125"/>
    </source>
</evidence>
<dbReference type="EMBL" id="JADPUN010000205">
    <property type="protein sequence ID" value="MBF9131689.1"/>
    <property type="molecule type" value="Genomic_DNA"/>
</dbReference>
<dbReference type="NCBIfam" id="NF033788">
    <property type="entry name" value="HTH_metalloreg"/>
    <property type="match status" value="1"/>
</dbReference>
<dbReference type="InterPro" id="IPR051011">
    <property type="entry name" value="Metal_resp_trans_reg"/>
</dbReference>
<dbReference type="SUPFAM" id="SSF46785">
    <property type="entry name" value="Winged helix' DNA-binding domain"/>
    <property type="match status" value="1"/>
</dbReference>
<organism evidence="5 6">
    <name type="scientific">Plantactinospora alkalitolerans</name>
    <dbReference type="NCBI Taxonomy" id="2789879"/>
    <lineage>
        <taxon>Bacteria</taxon>
        <taxon>Bacillati</taxon>
        <taxon>Actinomycetota</taxon>
        <taxon>Actinomycetes</taxon>
        <taxon>Micromonosporales</taxon>
        <taxon>Micromonosporaceae</taxon>
        <taxon>Plantactinospora</taxon>
    </lineage>
</organism>
<dbReference type="PANTHER" id="PTHR43132:SF8">
    <property type="entry name" value="HTH-TYPE TRANSCRIPTIONAL REGULATOR KMTR"/>
    <property type="match status" value="1"/>
</dbReference>
<dbReference type="InterPro" id="IPR001845">
    <property type="entry name" value="HTH_ArsR_DNA-bd_dom"/>
</dbReference>
<keyword evidence="2" id="KW-0238">DNA-binding</keyword>
<dbReference type="RefSeq" id="WP_196203226.1">
    <property type="nucleotide sequence ID" value="NZ_JADPUN010000205.1"/>
</dbReference>
<dbReference type="SMART" id="SM00418">
    <property type="entry name" value="HTH_ARSR"/>
    <property type="match status" value="1"/>
</dbReference>
<dbReference type="Pfam" id="PF01022">
    <property type="entry name" value="HTH_5"/>
    <property type="match status" value="1"/>
</dbReference>
<evidence type="ECO:0000313" key="6">
    <source>
        <dbReference type="Proteomes" id="UP000638560"/>
    </source>
</evidence>
<keyword evidence="1" id="KW-0805">Transcription regulation</keyword>
<accession>A0ABS0GZP7</accession>
<dbReference type="InterPro" id="IPR036390">
    <property type="entry name" value="WH_DNA-bd_sf"/>
</dbReference>
<feature type="domain" description="HTH arsR-type" evidence="4">
    <location>
        <begin position="18"/>
        <end position="112"/>
    </location>
</feature>
<reference evidence="5 6" key="1">
    <citation type="submission" date="2020-11" db="EMBL/GenBank/DDBJ databases">
        <title>A novel isolate from a Black sea contaminated sediment with potential to produce alkanes: Plantactinospora alkalitolerans sp. nov.</title>
        <authorList>
            <person name="Carro L."/>
            <person name="Veyisoglu A."/>
            <person name="Guven K."/>
            <person name="Schumann P."/>
            <person name="Klenk H.-P."/>
            <person name="Sahin N."/>
        </authorList>
    </citation>
    <scope>NUCLEOTIDE SEQUENCE [LARGE SCALE GENOMIC DNA]</scope>
    <source>
        <strain evidence="5 6">S1510</strain>
    </source>
</reference>
<dbReference type="InterPro" id="IPR011991">
    <property type="entry name" value="ArsR-like_HTH"/>
</dbReference>
<keyword evidence="6" id="KW-1185">Reference proteome</keyword>
<evidence type="ECO:0000313" key="5">
    <source>
        <dbReference type="EMBL" id="MBF9131689.1"/>
    </source>
</evidence>
<dbReference type="CDD" id="cd00090">
    <property type="entry name" value="HTH_ARSR"/>
    <property type="match status" value="1"/>
</dbReference>
<dbReference type="PRINTS" id="PR00778">
    <property type="entry name" value="HTHARSR"/>
</dbReference>
<comment type="caution">
    <text evidence="5">The sequence shown here is derived from an EMBL/GenBank/DDBJ whole genome shotgun (WGS) entry which is preliminary data.</text>
</comment>
<gene>
    <name evidence="5" type="ORF">I0C86_22365</name>
</gene>
<sequence length="124" mass="13543">MYARDNVADAEHVQKQAIRDAVVESATVTLGMLADATRLRLMAHLLDGEQDVTALTGAVGAARPAVSQHLAKLRLTGLVTVRREGRRALYVVADPHVRRLVTEALRMAEHQVSDRPAHHAADRP</sequence>